<gene>
    <name evidence="2" type="ORF">TPC1_30450</name>
</gene>
<evidence type="ECO:0000256" key="1">
    <source>
        <dbReference type="SAM" id="MobiDB-lite"/>
    </source>
</evidence>
<reference evidence="2" key="1">
    <citation type="submission" date="2015-07" db="EMBL/GenBank/DDBJ databases">
        <title>Adaptation to a free-living lifestyle via gene acquisitions in the diplomonad Trepomonas sp. PC1.</title>
        <authorList>
            <person name="Xu F."/>
            <person name="Jerlstrom-Hultqvist J."/>
            <person name="Kolisko M."/>
            <person name="Simpson A.G.B."/>
            <person name="Roger A.J."/>
            <person name="Svard S.G."/>
            <person name="Andersson J.O."/>
        </authorList>
    </citation>
    <scope>NUCLEOTIDE SEQUENCE</scope>
    <source>
        <strain evidence="2">PC1</strain>
    </source>
</reference>
<name>A0A146K2B6_9EUKA</name>
<proteinExistence type="predicted"/>
<accession>A0A146K2B6</accession>
<feature type="non-terminal residue" evidence="2">
    <location>
        <position position="1"/>
    </location>
</feature>
<dbReference type="EMBL" id="GDID01006551">
    <property type="protein sequence ID" value="JAP90055.1"/>
    <property type="molecule type" value="Transcribed_RNA"/>
</dbReference>
<evidence type="ECO:0000313" key="2">
    <source>
        <dbReference type="EMBL" id="JAP90055.1"/>
    </source>
</evidence>
<dbReference type="AlphaFoldDB" id="A0A146K2B6"/>
<sequence length="548" mass="63266">VFEYNAVNKNYVATIKQETNSSRFSLNSSMQSEKSVVSRHELARPDTLNSMNSSNIMEEKLSNPPKPQNPANPEGKILKRPEVWSSMFDNSVTEPEVHLLKSTEKSSKQKLIEQLKQKHELKKSTQKSTTRMDEEPKKFKVDAKSLSVNVTSQSKVPSVPEHDNQFEMTASTPINKIVQEAPNELFALLPQLQQFYKLQPASIRLPQPVILQTVQILYSFVNEVFQQIHGPKFVIQGRESNFTKYEVLTAFSQVDSIVLFFFQLNPDVFHPLKSDFTTNISAFLCQLKESDVLIVKTFYRCVFTRNNLVLCTFAAMVTNAFILKENATLPIIKLIEVVNKTFVSALQRSTEEARDFVRFLQQRQSDLKRAGMQFATFLQNGVDFLFKNELKSFHFLNVQNEQSQIKFSTPSQKQKEILPQFTSIQQTPLKEQQTPIKRSTQQPTQLVQPLQAQIPNFNQEFMVDMFQFVTFEKGMRMVMPGLLNQFQEDLREKLEIMLLQSMQFVINGNCSDASQLFEQICESDNVVQMTKIYSFCVEMIKWAIRRCE</sequence>
<feature type="region of interest" description="Disordered" evidence="1">
    <location>
        <begin position="117"/>
        <end position="136"/>
    </location>
</feature>
<organism evidence="2">
    <name type="scientific">Trepomonas sp. PC1</name>
    <dbReference type="NCBI Taxonomy" id="1076344"/>
    <lineage>
        <taxon>Eukaryota</taxon>
        <taxon>Metamonada</taxon>
        <taxon>Diplomonadida</taxon>
        <taxon>Hexamitidae</taxon>
        <taxon>Hexamitinae</taxon>
        <taxon>Trepomonas</taxon>
    </lineage>
</organism>
<feature type="region of interest" description="Disordered" evidence="1">
    <location>
        <begin position="57"/>
        <end position="76"/>
    </location>
</feature>
<protein>
    <submittedName>
        <fullName evidence="2">Uncharacterized protein</fullName>
    </submittedName>
</protein>